<dbReference type="PANTHER" id="PTHR48083:SF11">
    <property type="entry name" value="ACYL-COA DEHYDROGENASE_OXIDASE C-TERMINAL DOMAIN-CONTAINING PROTEIN"/>
    <property type="match status" value="1"/>
</dbReference>
<keyword evidence="3 6" id="KW-0285">Flavoprotein</keyword>
<dbReference type="PANTHER" id="PTHR48083">
    <property type="entry name" value="MEDIUM-CHAIN SPECIFIC ACYL-COA DEHYDROGENASE, MITOCHONDRIAL-RELATED"/>
    <property type="match status" value="1"/>
</dbReference>
<dbReference type="Gene3D" id="2.40.110.10">
    <property type="entry name" value="Butyryl-CoA Dehydrogenase, subunit A, domain 2"/>
    <property type="match status" value="1"/>
</dbReference>
<reference evidence="10 11" key="1">
    <citation type="submission" date="2024-01" db="EMBL/GenBank/DDBJ databases">
        <authorList>
            <person name="Allen C."/>
            <person name="Tagirdzhanova G."/>
        </authorList>
    </citation>
    <scope>NUCLEOTIDE SEQUENCE [LARGE SCALE GENOMIC DNA]</scope>
</reference>
<keyword evidence="4 6" id="KW-0274">FAD</keyword>
<evidence type="ECO:0000259" key="9">
    <source>
        <dbReference type="Pfam" id="PF02771"/>
    </source>
</evidence>
<organism evidence="10 11">
    <name type="scientific">Sporothrix curviconia</name>
    <dbReference type="NCBI Taxonomy" id="1260050"/>
    <lineage>
        <taxon>Eukaryota</taxon>
        <taxon>Fungi</taxon>
        <taxon>Dikarya</taxon>
        <taxon>Ascomycota</taxon>
        <taxon>Pezizomycotina</taxon>
        <taxon>Sordariomycetes</taxon>
        <taxon>Sordariomycetidae</taxon>
        <taxon>Ophiostomatales</taxon>
        <taxon>Ophiostomataceae</taxon>
        <taxon>Sporothrix</taxon>
    </lineage>
</organism>
<comment type="cofactor">
    <cofactor evidence="1 6">
        <name>FAD</name>
        <dbReference type="ChEBI" id="CHEBI:57692"/>
    </cofactor>
</comment>
<accession>A0ABP0CPJ1</accession>
<keyword evidence="5 6" id="KW-0560">Oxidoreductase</keyword>
<feature type="domain" description="Acyl-CoA dehydrogenase/oxidase C-terminal" evidence="7">
    <location>
        <begin position="268"/>
        <end position="415"/>
    </location>
</feature>
<dbReference type="SUPFAM" id="SSF56645">
    <property type="entry name" value="Acyl-CoA dehydrogenase NM domain-like"/>
    <property type="match status" value="1"/>
</dbReference>
<dbReference type="Proteomes" id="UP001642405">
    <property type="component" value="Unassembled WGS sequence"/>
</dbReference>
<proteinExistence type="inferred from homology"/>
<evidence type="ECO:0000256" key="3">
    <source>
        <dbReference type="ARBA" id="ARBA00022630"/>
    </source>
</evidence>
<evidence type="ECO:0000256" key="4">
    <source>
        <dbReference type="ARBA" id="ARBA00022827"/>
    </source>
</evidence>
<evidence type="ECO:0000259" key="8">
    <source>
        <dbReference type="Pfam" id="PF02770"/>
    </source>
</evidence>
<dbReference type="InterPro" id="IPR006091">
    <property type="entry name" value="Acyl-CoA_Oxase/DH_mid-dom"/>
</dbReference>
<dbReference type="InterPro" id="IPR046373">
    <property type="entry name" value="Acyl-CoA_Oxase/DH_mid-dom_sf"/>
</dbReference>
<protein>
    <recommendedName>
        <fullName evidence="12">Acyl-CoA dehydrogenase</fullName>
    </recommendedName>
</protein>
<dbReference type="SUPFAM" id="SSF47203">
    <property type="entry name" value="Acyl-CoA dehydrogenase C-terminal domain-like"/>
    <property type="match status" value="1"/>
</dbReference>
<dbReference type="Pfam" id="PF00441">
    <property type="entry name" value="Acyl-CoA_dh_1"/>
    <property type="match status" value="1"/>
</dbReference>
<feature type="domain" description="Acyl-CoA oxidase/dehydrogenase middle" evidence="8">
    <location>
        <begin position="151"/>
        <end position="253"/>
    </location>
</feature>
<evidence type="ECO:0000313" key="11">
    <source>
        <dbReference type="Proteomes" id="UP001642405"/>
    </source>
</evidence>
<comment type="similarity">
    <text evidence="2 6">Belongs to the acyl-CoA dehydrogenase family.</text>
</comment>
<keyword evidence="11" id="KW-1185">Reference proteome</keyword>
<comment type="caution">
    <text evidence="10">The sequence shown here is derived from an EMBL/GenBank/DDBJ whole genome shotgun (WGS) entry which is preliminary data.</text>
</comment>
<evidence type="ECO:0008006" key="12">
    <source>
        <dbReference type="Google" id="ProtNLM"/>
    </source>
</evidence>
<evidence type="ECO:0000313" key="10">
    <source>
        <dbReference type="EMBL" id="CAK7233114.1"/>
    </source>
</evidence>
<dbReference type="Pfam" id="PF02770">
    <property type="entry name" value="Acyl-CoA_dh_M"/>
    <property type="match status" value="1"/>
</dbReference>
<dbReference type="Pfam" id="PF02771">
    <property type="entry name" value="Acyl-CoA_dh_N"/>
    <property type="match status" value="1"/>
</dbReference>
<evidence type="ECO:0000256" key="6">
    <source>
        <dbReference type="RuleBase" id="RU362125"/>
    </source>
</evidence>
<dbReference type="InterPro" id="IPR050741">
    <property type="entry name" value="Acyl-CoA_dehydrogenase"/>
</dbReference>
<gene>
    <name evidence="10" type="ORF">SCUCBS95973_008486</name>
</gene>
<dbReference type="Gene3D" id="1.20.140.10">
    <property type="entry name" value="Butyryl-CoA Dehydrogenase, subunit A, domain 3"/>
    <property type="match status" value="1"/>
</dbReference>
<sequence length="450" mass="51400">MSVPASFFDGPAFARIPVWVQQKLSPLAVQKIQEVYDFVENEVIPREQIMRQQVQNKRWEVPPIMHEMREMAKKRGLFNLFLPNHFKESPGLTNLEYSCCAEIMGRSYWAPQTMNCHAPETGNIELLAKYCSEEQKEKWLKPLMEGTASSAYSMTEPDVASSDATQISIQIHREGDEYVINGRKLYGNCLWNKDLSFYILMGCSDPSNEDRWKRHTMLLVPCDTPGITQVRNLTIMGYDWAPEGHGEYVYKDVRVPAANVILGEGRAFEIAQGRLGPGRIHHCMRLLGQCERAYELALVRCKDPRKKPRGKFIGDFDSNIERIAQMRMEIDGARLVVLSAADTMDVRGNKAGKRAIAQSKVLVPQLATQIIDECMQIYAGQGLTQHTPLPEMWTYARFVRVADGPDAAHRHQVGRDEMKTAPKFIERLRQTKEKAKALTEQYGYKYESFD</sequence>
<evidence type="ECO:0000256" key="5">
    <source>
        <dbReference type="ARBA" id="ARBA00023002"/>
    </source>
</evidence>
<evidence type="ECO:0000259" key="7">
    <source>
        <dbReference type="Pfam" id="PF00441"/>
    </source>
</evidence>
<dbReference type="EMBL" id="CAWUHB010000070">
    <property type="protein sequence ID" value="CAK7233114.1"/>
    <property type="molecule type" value="Genomic_DNA"/>
</dbReference>
<dbReference type="InterPro" id="IPR009075">
    <property type="entry name" value="AcylCo_DH/oxidase_C"/>
</dbReference>
<dbReference type="InterPro" id="IPR009100">
    <property type="entry name" value="AcylCoA_DH/oxidase_NM_dom_sf"/>
</dbReference>
<dbReference type="InterPro" id="IPR036250">
    <property type="entry name" value="AcylCo_DH-like_C"/>
</dbReference>
<dbReference type="InterPro" id="IPR037069">
    <property type="entry name" value="AcylCoA_DH/ox_N_sf"/>
</dbReference>
<evidence type="ECO:0000256" key="1">
    <source>
        <dbReference type="ARBA" id="ARBA00001974"/>
    </source>
</evidence>
<feature type="domain" description="Acyl-CoA dehydrogenase/oxidase N-terminal" evidence="9">
    <location>
        <begin position="33"/>
        <end position="146"/>
    </location>
</feature>
<evidence type="ECO:0000256" key="2">
    <source>
        <dbReference type="ARBA" id="ARBA00009347"/>
    </source>
</evidence>
<dbReference type="Gene3D" id="1.10.540.10">
    <property type="entry name" value="Acyl-CoA dehydrogenase/oxidase, N-terminal domain"/>
    <property type="match status" value="1"/>
</dbReference>
<dbReference type="InterPro" id="IPR013786">
    <property type="entry name" value="AcylCoA_DH/ox_N"/>
</dbReference>
<name>A0ABP0CPJ1_9PEZI</name>